<protein>
    <submittedName>
        <fullName evidence="2">ThuA domain-containing protein</fullName>
    </submittedName>
</protein>
<dbReference type="Pfam" id="PF06283">
    <property type="entry name" value="ThuA"/>
    <property type="match status" value="1"/>
</dbReference>
<sequence length="237" mass="27048">MKILYSLFIAVFLISFSIVAQEKQVLVFSETQGFRHSSIPTGIKTIQELGDENGFKVDTTENSATFLKDIQKYNVIIFLNTTGDVFTENEQEAFQKYIESGGSFFGIHAATDTEYDWQWYGELAGAYFVSHPQIQNAEIHVEMPSHPTVEHLPEVWQREDEWYNFKQLNPENEVLLSLDETSYKGGENGNFHPIAWFRELDSGGRVIYTGGGHTKESYANPAFRQHLLKSILFAMGK</sequence>
<dbReference type="InterPro" id="IPR029010">
    <property type="entry name" value="ThuA-like"/>
</dbReference>
<dbReference type="Proteomes" id="UP001262582">
    <property type="component" value="Unassembled WGS sequence"/>
</dbReference>
<evidence type="ECO:0000259" key="1">
    <source>
        <dbReference type="Pfam" id="PF06283"/>
    </source>
</evidence>
<dbReference type="Gene3D" id="3.40.50.880">
    <property type="match status" value="1"/>
</dbReference>
<comment type="caution">
    <text evidence="2">The sequence shown here is derived from an EMBL/GenBank/DDBJ whole genome shotgun (WGS) entry which is preliminary data.</text>
</comment>
<dbReference type="EMBL" id="JAVRHK010000001">
    <property type="protein sequence ID" value="MDT0675298.1"/>
    <property type="molecule type" value="Genomic_DNA"/>
</dbReference>
<feature type="domain" description="ThuA-like" evidence="1">
    <location>
        <begin position="24"/>
        <end position="234"/>
    </location>
</feature>
<evidence type="ECO:0000313" key="3">
    <source>
        <dbReference type="Proteomes" id="UP001262582"/>
    </source>
</evidence>
<dbReference type="PANTHER" id="PTHR40469:SF2">
    <property type="entry name" value="GALACTOSE-BINDING DOMAIN-LIKE SUPERFAMILY PROTEIN"/>
    <property type="match status" value="1"/>
</dbReference>
<dbReference type="SUPFAM" id="SSF52317">
    <property type="entry name" value="Class I glutamine amidotransferase-like"/>
    <property type="match status" value="1"/>
</dbReference>
<dbReference type="PANTHER" id="PTHR40469">
    <property type="entry name" value="SECRETED GLYCOSYL HYDROLASE"/>
    <property type="match status" value="1"/>
</dbReference>
<proteinExistence type="predicted"/>
<evidence type="ECO:0000313" key="2">
    <source>
        <dbReference type="EMBL" id="MDT0675298.1"/>
    </source>
</evidence>
<accession>A0ABU3D185</accession>
<keyword evidence="3" id="KW-1185">Reference proteome</keyword>
<dbReference type="RefSeq" id="WP_311501746.1">
    <property type="nucleotide sequence ID" value="NZ_JAVRHK010000001.1"/>
</dbReference>
<gene>
    <name evidence="2" type="ORF">RM539_01710</name>
</gene>
<name>A0ABU3D185_9FLAO</name>
<reference evidence="2 3" key="1">
    <citation type="submission" date="2023-09" db="EMBL/GenBank/DDBJ databases">
        <authorList>
            <person name="Rey-Velasco X."/>
        </authorList>
    </citation>
    <scope>NUCLEOTIDE SEQUENCE [LARGE SCALE GENOMIC DNA]</scope>
    <source>
        <strain evidence="2 3">F117</strain>
    </source>
</reference>
<dbReference type="InterPro" id="IPR029062">
    <property type="entry name" value="Class_I_gatase-like"/>
</dbReference>
<organism evidence="2 3">
    <name type="scientific">Autumnicola musiva</name>
    <dbReference type="NCBI Taxonomy" id="3075589"/>
    <lineage>
        <taxon>Bacteria</taxon>
        <taxon>Pseudomonadati</taxon>
        <taxon>Bacteroidota</taxon>
        <taxon>Flavobacteriia</taxon>
        <taxon>Flavobacteriales</taxon>
        <taxon>Flavobacteriaceae</taxon>
        <taxon>Autumnicola</taxon>
    </lineage>
</organism>